<keyword evidence="3" id="KW-1133">Transmembrane helix</keyword>
<evidence type="ECO:0000256" key="2">
    <source>
        <dbReference type="SAM" id="MobiDB-lite"/>
    </source>
</evidence>
<dbReference type="Proteomes" id="UP000321389">
    <property type="component" value="Chromosome"/>
</dbReference>
<protein>
    <recommendedName>
        <fullName evidence="6">Polysaccharide chain length determinant N-terminal domain-containing protein</fullName>
    </recommendedName>
</protein>
<keyword evidence="3" id="KW-0472">Membrane</keyword>
<dbReference type="RefSeq" id="WP_146299183.1">
    <property type="nucleotide sequence ID" value="NZ_CP042301.2"/>
</dbReference>
<gene>
    <name evidence="4" type="ORF">FQ775_09155</name>
</gene>
<proteinExistence type="predicted"/>
<feature type="coiled-coil region" evidence="1">
    <location>
        <begin position="352"/>
        <end position="413"/>
    </location>
</feature>
<sequence>MVNEIREDDEISLTDIIVSLWRGRGIIILFTAMAATISIVYVVASAVQVNRPASYYIELRGVDNGRYPNGTAFSPQNLLAPEVLSRLRQQFQIPSSVVLRDHIVVSYASPSTAGINEEYDRRLSANNLSIAEIEAINADYRRELADAMSSAIRIDVNFTPMGVDGTVGIAIARAIPEIWAQVYSTQFRIFDDQRLANASVARTVESLEETGGILVANQRLRAIERGLSVMEGDNRLSLLQTDGGVSVTDLAEELKRFRTLYFNALMTGGIVDDDGIGAVYLEDIRLQIQDLRRRIATYDQSLEELRELQKAGRPAGVPDQPGAGERDSVQLGESGLGAIVDLAERASQTTFVQEILRQRQQLAFEVSALQRELESVGVDFELPKSASFKSAAEDELKELSQNYLELLDRARQRIQTQLGELYVPVASPEITGSLVSPRSVLIVGVGTIVGFLLSVVVVLIWSAIASRRSEEVVA</sequence>
<dbReference type="KEGG" id="niy:FQ775_09155"/>
<organism evidence="4 5">
    <name type="scientific">Nitratireductor mangrovi</name>
    <dbReference type="NCBI Taxonomy" id="2599600"/>
    <lineage>
        <taxon>Bacteria</taxon>
        <taxon>Pseudomonadati</taxon>
        <taxon>Pseudomonadota</taxon>
        <taxon>Alphaproteobacteria</taxon>
        <taxon>Hyphomicrobiales</taxon>
        <taxon>Phyllobacteriaceae</taxon>
        <taxon>Nitratireductor</taxon>
    </lineage>
</organism>
<dbReference type="EMBL" id="CP042301">
    <property type="protein sequence ID" value="QDZ00535.1"/>
    <property type="molecule type" value="Genomic_DNA"/>
</dbReference>
<evidence type="ECO:0008006" key="6">
    <source>
        <dbReference type="Google" id="ProtNLM"/>
    </source>
</evidence>
<dbReference type="OrthoDB" id="8113313at2"/>
<keyword evidence="1" id="KW-0175">Coiled coil</keyword>
<feature type="transmembrane region" description="Helical" evidence="3">
    <location>
        <begin position="440"/>
        <end position="461"/>
    </location>
</feature>
<feature type="region of interest" description="Disordered" evidence="2">
    <location>
        <begin position="309"/>
        <end position="328"/>
    </location>
</feature>
<keyword evidence="3" id="KW-0812">Transmembrane</keyword>
<evidence type="ECO:0000313" key="5">
    <source>
        <dbReference type="Proteomes" id="UP000321389"/>
    </source>
</evidence>
<accession>A0A5B8KY30</accession>
<evidence type="ECO:0000256" key="1">
    <source>
        <dbReference type="SAM" id="Coils"/>
    </source>
</evidence>
<feature type="transmembrane region" description="Helical" evidence="3">
    <location>
        <begin position="26"/>
        <end position="44"/>
    </location>
</feature>
<evidence type="ECO:0000256" key="3">
    <source>
        <dbReference type="SAM" id="Phobius"/>
    </source>
</evidence>
<evidence type="ECO:0000313" key="4">
    <source>
        <dbReference type="EMBL" id="QDZ00535.1"/>
    </source>
</evidence>
<reference evidence="4" key="1">
    <citation type="submission" date="2020-04" db="EMBL/GenBank/DDBJ databases">
        <title>Nitratireductor sp. nov. isolated from mangrove soil.</title>
        <authorList>
            <person name="Ye Y."/>
        </authorList>
    </citation>
    <scope>NUCLEOTIDE SEQUENCE</scope>
    <source>
        <strain evidence="4">SY7</strain>
    </source>
</reference>
<dbReference type="AlphaFoldDB" id="A0A5B8KY30"/>
<name>A0A5B8KY30_9HYPH</name>
<feature type="coiled-coil region" evidence="1">
    <location>
        <begin position="281"/>
        <end position="308"/>
    </location>
</feature>
<keyword evidence="5" id="KW-1185">Reference proteome</keyword>